<protein>
    <submittedName>
        <fullName evidence="1">Uncharacterized protein</fullName>
    </submittedName>
</protein>
<sequence length="659" mass="73823">MVRAAWRHQTLPELPTSPTTDSDNAIRPPHQGNVQVSTLTDVLSRLECELNQFQSAIQTPKALSAALSTLDNEIDAARRLTHTLLTRRNTLAPISVLPSELLARIFHFHSLGMAPWPSPVSLGWITVTHVCKHWRQVALDDSTLWARISDFPPSNEWISEMLARARSAPLVIDVDGLPSHEALSLFLPHLSHTRSLRIDGICLSHCNRFYEFFLQEAPALEHFELGLSSVSPVTFPELGTTFFKNQVPKLKTLCLSEVRMPWSLIPRAQLTQLKVILSKEMPTAGVTRADEFNQFIGLLINCPTLEVLALECCLPTILSQHAGGQTIRFPHLSRLFLGGSSSRVTNLLKTFSLPASTKLRLRCFPERDSSYNDHVLLPLVSAHFHNPAPVKFRSFKVTLNHVDCLIHVVASTSYPTLTVSPSHVFLGDTESDAELVLSFDELSASSQWANILQRVCSTLPISDVEHLSISSHDSIQPLTWGELFRRCTKVTMIKASGRGTTSLLGALTPPKRTNATPALQGKKKRRGNPAQASNDAPAHVPIFPKLTTLVLEMLDFSDRVAPSGILYDVLTNAFKWRKSNKPRLRTLGINSCVISMKRAKALEKLVQDFRWDRYEGVSLDEGDWGYRSDFVEDGARWQDFFIGTTQTEWDWWENHSDGW</sequence>
<organism evidence="1 2">
    <name type="scientific">Russula earlei</name>
    <dbReference type="NCBI Taxonomy" id="71964"/>
    <lineage>
        <taxon>Eukaryota</taxon>
        <taxon>Fungi</taxon>
        <taxon>Dikarya</taxon>
        <taxon>Basidiomycota</taxon>
        <taxon>Agaricomycotina</taxon>
        <taxon>Agaricomycetes</taxon>
        <taxon>Russulales</taxon>
        <taxon>Russulaceae</taxon>
        <taxon>Russula</taxon>
    </lineage>
</organism>
<accession>A0ACC0TSD6</accession>
<reference evidence="1" key="1">
    <citation type="submission" date="2021-03" db="EMBL/GenBank/DDBJ databases">
        <title>Evolutionary priming and transition to the ectomycorrhizal habit in an iconic lineage of mushroom-forming fungi: is preadaptation a requirement?</title>
        <authorList>
            <consortium name="DOE Joint Genome Institute"/>
            <person name="Looney B.P."/>
            <person name="Miyauchi S."/>
            <person name="Morin E."/>
            <person name="Drula E."/>
            <person name="Courty P.E."/>
            <person name="Chicoki N."/>
            <person name="Fauchery L."/>
            <person name="Kohler A."/>
            <person name="Kuo A."/>
            <person name="LaButti K."/>
            <person name="Pangilinan J."/>
            <person name="Lipzen A."/>
            <person name="Riley R."/>
            <person name="Andreopoulos W."/>
            <person name="He G."/>
            <person name="Johnson J."/>
            <person name="Barry K.W."/>
            <person name="Grigoriev I.V."/>
            <person name="Nagy L."/>
            <person name="Hibbett D."/>
            <person name="Henrissat B."/>
            <person name="Matheny P.B."/>
            <person name="Labbe J."/>
            <person name="Martin A.F."/>
        </authorList>
    </citation>
    <scope>NUCLEOTIDE SEQUENCE</scope>
    <source>
        <strain evidence="1">BPL698</strain>
    </source>
</reference>
<gene>
    <name evidence="1" type="ORF">F5148DRAFT_191660</name>
</gene>
<comment type="caution">
    <text evidence="1">The sequence shown here is derived from an EMBL/GenBank/DDBJ whole genome shotgun (WGS) entry which is preliminary data.</text>
</comment>
<dbReference type="Proteomes" id="UP001207468">
    <property type="component" value="Unassembled WGS sequence"/>
</dbReference>
<evidence type="ECO:0000313" key="1">
    <source>
        <dbReference type="EMBL" id="KAI9430730.1"/>
    </source>
</evidence>
<evidence type="ECO:0000313" key="2">
    <source>
        <dbReference type="Proteomes" id="UP001207468"/>
    </source>
</evidence>
<dbReference type="EMBL" id="JAGFNK010001531">
    <property type="protein sequence ID" value="KAI9430730.1"/>
    <property type="molecule type" value="Genomic_DNA"/>
</dbReference>
<proteinExistence type="predicted"/>
<keyword evidence="2" id="KW-1185">Reference proteome</keyword>
<name>A0ACC0TSD6_9AGAM</name>